<name>A0A9Q3JIW6_9BASI</name>
<sequence length="112" mass="12744">MAQKGLYARDLLMKRVGPEPIMRARRQRDPPHPKTRIEAWGLGIWELVREANDGRLWPQAIKGQGIVIWTKCHRDPEGGKLAIKIWCGQLALTWSQVGIAATPMEEGHSLWL</sequence>
<gene>
    <name evidence="1" type="ORF">O181_102962</name>
</gene>
<proteinExistence type="predicted"/>
<keyword evidence="2" id="KW-1185">Reference proteome</keyword>
<evidence type="ECO:0000313" key="2">
    <source>
        <dbReference type="Proteomes" id="UP000765509"/>
    </source>
</evidence>
<dbReference type="Proteomes" id="UP000765509">
    <property type="component" value="Unassembled WGS sequence"/>
</dbReference>
<reference evidence="1" key="1">
    <citation type="submission" date="2021-03" db="EMBL/GenBank/DDBJ databases">
        <title>Draft genome sequence of rust myrtle Austropuccinia psidii MF-1, a brazilian biotype.</title>
        <authorList>
            <person name="Quecine M.C."/>
            <person name="Pachon D.M.R."/>
            <person name="Bonatelli M.L."/>
            <person name="Correr F.H."/>
            <person name="Franceschini L.M."/>
            <person name="Leite T.F."/>
            <person name="Margarido G.R.A."/>
            <person name="Almeida C.A."/>
            <person name="Ferrarezi J.A."/>
            <person name="Labate C.A."/>
        </authorList>
    </citation>
    <scope>NUCLEOTIDE SEQUENCE</scope>
    <source>
        <strain evidence="1">MF-1</strain>
    </source>
</reference>
<evidence type="ECO:0000313" key="1">
    <source>
        <dbReference type="EMBL" id="MBW0563247.1"/>
    </source>
</evidence>
<dbReference type="AlphaFoldDB" id="A0A9Q3JIW6"/>
<dbReference type="OrthoDB" id="10612013at2759"/>
<organism evidence="1 2">
    <name type="scientific">Austropuccinia psidii MF-1</name>
    <dbReference type="NCBI Taxonomy" id="1389203"/>
    <lineage>
        <taxon>Eukaryota</taxon>
        <taxon>Fungi</taxon>
        <taxon>Dikarya</taxon>
        <taxon>Basidiomycota</taxon>
        <taxon>Pucciniomycotina</taxon>
        <taxon>Pucciniomycetes</taxon>
        <taxon>Pucciniales</taxon>
        <taxon>Sphaerophragmiaceae</taxon>
        <taxon>Austropuccinia</taxon>
    </lineage>
</organism>
<accession>A0A9Q3JIW6</accession>
<dbReference type="EMBL" id="AVOT02073954">
    <property type="protein sequence ID" value="MBW0563247.1"/>
    <property type="molecule type" value="Genomic_DNA"/>
</dbReference>
<comment type="caution">
    <text evidence="1">The sequence shown here is derived from an EMBL/GenBank/DDBJ whole genome shotgun (WGS) entry which is preliminary data.</text>
</comment>
<protein>
    <submittedName>
        <fullName evidence="1">Uncharacterized protein</fullName>
    </submittedName>
</protein>